<name>A0A4Y9XL49_9AGAM</name>
<dbReference type="EMBL" id="SEOQ01001705">
    <property type="protein sequence ID" value="TFY50776.1"/>
    <property type="molecule type" value="Genomic_DNA"/>
</dbReference>
<reference evidence="1 2" key="1">
    <citation type="submission" date="2019-02" db="EMBL/GenBank/DDBJ databases">
        <title>Genome sequencing of the rare red list fungi Dentipellis fragilis.</title>
        <authorList>
            <person name="Buettner E."/>
            <person name="Kellner H."/>
        </authorList>
    </citation>
    <scope>NUCLEOTIDE SEQUENCE [LARGE SCALE GENOMIC DNA]</scope>
    <source>
        <strain evidence="1 2">DSM 105465</strain>
    </source>
</reference>
<dbReference type="Proteomes" id="UP000298327">
    <property type="component" value="Unassembled WGS sequence"/>
</dbReference>
<comment type="caution">
    <text evidence="1">The sequence shown here is derived from an EMBL/GenBank/DDBJ whole genome shotgun (WGS) entry which is preliminary data.</text>
</comment>
<evidence type="ECO:0000313" key="2">
    <source>
        <dbReference type="Proteomes" id="UP000298327"/>
    </source>
</evidence>
<evidence type="ECO:0000313" key="1">
    <source>
        <dbReference type="EMBL" id="TFY50776.1"/>
    </source>
</evidence>
<protein>
    <submittedName>
        <fullName evidence="1">Uncharacterized protein</fullName>
    </submittedName>
</protein>
<proteinExistence type="predicted"/>
<dbReference type="AlphaFoldDB" id="A0A4Y9XL49"/>
<keyword evidence="2" id="KW-1185">Reference proteome</keyword>
<feature type="non-terminal residue" evidence="1">
    <location>
        <position position="176"/>
    </location>
</feature>
<organism evidence="1 2">
    <name type="scientific">Dentipellis fragilis</name>
    <dbReference type="NCBI Taxonomy" id="205917"/>
    <lineage>
        <taxon>Eukaryota</taxon>
        <taxon>Fungi</taxon>
        <taxon>Dikarya</taxon>
        <taxon>Basidiomycota</taxon>
        <taxon>Agaricomycotina</taxon>
        <taxon>Agaricomycetes</taxon>
        <taxon>Russulales</taxon>
        <taxon>Hericiaceae</taxon>
        <taxon>Dentipellis</taxon>
    </lineage>
</organism>
<sequence>MGALVRARRGCLVPPQQHDVSFLLSFFPLPPSTTSPRSLPPLLRSPVATSYVASGDSRIPSSSLTMALARLGLIRMSTFSFAHVAPSVRICAHLVRIALAPLCTLAYRTRPFSDNSAPFIWPSSTHAFAARIHIVARPCALIYGVRWRPPHPCIRSLSSLYLSGSVQCMDIVSACY</sequence>
<accession>A0A4Y9XL49</accession>
<gene>
    <name evidence="1" type="ORF">EVG20_g11335</name>
</gene>